<feature type="region of interest" description="Disordered" evidence="1">
    <location>
        <begin position="57"/>
        <end position="164"/>
    </location>
</feature>
<feature type="region of interest" description="Disordered" evidence="1">
    <location>
        <begin position="678"/>
        <end position="919"/>
    </location>
</feature>
<dbReference type="OMA" id="PERTHHT"/>
<proteinExistence type="predicted"/>
<feature type="compositionally biased region" description="Acidic residues" evidence="1">
    <location>
        <begin position="509"/>
        <end position="522"/>
    </location>
</feature>
<protein>
    <recommendedName>
        <fullName evidence="4">Myb-like domain-containing protein</fullName>
    </recommendedName>
</protein>
<feature type="compositionally biased region" description="Basic and acidic residues" evidence="1">
    <location>
        <begin position="267"/>
        <end position="277"/>
    </location>
</feature>
<feature type="compositionally biased region" description="Low complexity" evidence="1">
    <location>
        <begin position="761"/>
        <end position="773"/>
    </location>
</feature>
<gene>
    <name evidence="2" type="ORF">AG1IA_07057</name>
</gene>
<dbReference type="Proteomes" id="UP000011668">
    <property type="component" value="Unassembled WGS sequence"/>
</dbReference>
<feature type="compositionally biased region" description="Basic and acidic residues" evidence="1">
    <location>
        <begin position="306"/>
        <end position="316"/>
    </location>
</feature>
<reference evidence="2 3" key="1">
    <citation type="journal article" date="2013" name="Nat. Commun.">
        <title>The evolution and pathogenic mechanisms of the rice sheath blight pathogen.</title>
        <authorList>
            <person name="Zheng A."/>
            <person name="Lin R."/>
            <person name="Xu L."/>
            <person name="Qin P."/>
            <person name="Tang C."/>
            <person name="Ai P."/>
            <person name="Zhang D."/>
            <person name="Liu Y."/>
            <person name="Sun Z."/>
            <person name="Feng H."/>
            <person name="Wang Y."/>
            <person name="Chen Y."/>
            <person name="Liang X."/>
            <person name="Fu R."/>
            <person name="Li Q."/>
            <person name="Zhang J."/>
            <person name="Yu X."/>
            <person name="Xie Z."/>
            <person name="Ding L."/>
            <person name="Guan P."/>
            <person name="Tang J."/>
            <person name="Liang Y."/>
            <person name="Wang S."/>
            <person name="Deng Q."/>
            <person name="Li S."/>
            <person name="Zhu J."/>
            <person name="Wang L."/>
            <person name="Liu H."/>
            <person name="Li P."/>
        </authorList>
    </citation>
    <scope>NUCLEOTIDE SEQUENCE [LARGE SCALE GENOMIC DNA]</scope>
    <source>
        <strain evidence="3">AG-1 IA</strain>
    </source>
</reference>
<sequence>MRKELKERAQTNFEAVEKAYGGAALEFVGISSVQPEEHEEEYSDEEQLATVAVIEDFDPTTDMLGPQKTRPEAEDGEQLEGQRQTKRLKPTAQKPNSEKKSKPKPKPSKIRYETKAAARAAHVKALAQRRKAKDKRVTERKSKSKSRQTTASLTMSHRRSTSDSTAPIFVAHGLQFAGQGEEQDQYNAAQRYDWDDVPTKLTEPRAPYDATQPFDYVAPKKLKVLASAENLVVAARRSTRIRKDENTPVASESELSRQLTKKRGRPRRSEASRKTDDGDNTEDESYMEPTHGAKRRSQPVKRPRVSRNEEASRREETDEEQEQETAPLRSGGARSRATPIKPQQANRWSNTEDRQLIDSLFEVIGSIPWRRVTAFMAEKGYSCADRGEGAIRGRWKVLRPRLYIVPPPVVRGAAAKSQAKAKERGVAEAEAESEHDDREEGSEHEERDEQDHDHDHEHGREGKERAEEEVERAGREAAEQAARDIEEELDAVVGMEVGGEKSPRKGSELDGEGDTTVEEEDPPAPRRTQRGTGPPKRPREPKPARQKAREREQVRETNEKPPTPPRVPTPQALHPPAKPPIPGAEARSPVPVSPNLNRRTLPSLQSPERTSERSLPLPIPTNNQRSPRLADAHPPHLPRPPTPPKTGAVLVPMMSGDTWSEINPTSALFAIDPFPERTHHTLPEHRQRDYLHPVPSVTHPHAPGLPSHVENPPRKSRKPEMHPFRTSVPNSWNQSQVQSGQGGFQGATSGQSGYQGQVTYQPPAAGQGGYQALPPGPGPAPGQGQSQSQSQSQSQGSFQQTPTGPYQPQGYTVSPGPQTHQSLPQMFQPTASPGRAYQNSPTQSAAQVYHSPSRQPYHSPPGQVYQPLQGQSYQSSPSQIYQSTPGQTYHSHSPSRQSYPTQSSPYQGPAAQVFPPPPLYVPPPTIFPIELQSPGRTVFQDGQVFSGGSPSRLPMLSERGGIGEGVREWDRVE</sequence>
<name>L8WL66_THACA</name>
<feature type="compositionally biased region" description="Basic and acidic residues" evidence="1">
    <location>
        <begin position="444"/>
        <end position="484"/>
    </location>
</feature>
<feature type="compositionally biased region" description="Basic and acidic residues" evidence="1">
    <location>
        <begin position="537"/>
        <end position="559"/>
    </location>
</feature>
<feature type="compositionally biased region" description="Basic residues" evidence="1">
    <location>
        <begin position="292"/>
        <end position="305"/>
    </location>
</feature>
<feature type="compositionally biased region" description="Polar residues" evidence="1">
    <location>
        <begin position="815"/>
        <end position="856"/>
    </location>
</feature>
<feature type="compositionally biased region" description="Low complexity" evidence="1">
    <location>
        <begin position="865"/>
        <end position="885"/>
    </location>
</feature>
<feature type="compositionally biased region" description="Polar residues" evidence="1">
    <location>
        <begin position="886"/>
        <end position="906"/>
    </location>
</feature>
<feature type="compositionally biased region" description="Polar residues" evidence="1">
    <location>
        <begin position="747"/>
        <end position="760"/>
    </location>
</feature>
<dbReference type="HOGENOM" id="CLU_305060_0_0_1"/>
<feature type="compositionally biased region" description="Basic and acidic residues" evidence="1">
    <location>
        <begin position="678"/>
        <end position="691"/>
    </location>
</feature>
<feature type="compositionally biased region" description="Basic and acidic residues" evidence="1">
    <location>
        <begin position="498"/>
        <end position="508"/>
    </location>
</feature>
<evidence type="ECO:0000313" key="3">
    <source>
        <dbReference type="Proteomes" id="UP000011668"/>
    </source>
</evidence>
<evidence type="ECO:0000256" key="1">
    <source>
        <dbReference type="SAM" id="MobiDB-lite"/>
    </source>
</evidence>
<feature type="compositionally biased region" description="Low complexity" evidence="1">
    <location>
        <begin position="117"/>
        <end position="126"/>
    </location>
</feature>
<keyword evidence="3" id="KW-1185">Reference proteome</keyword>
<feature type="compositionally biased region" description="Pro residues" evidence="1">
    <location>
        <begin position="635"/>
        <end position="644"/>
    </location>
</feature>
<dbReference type="OrthoDB" id="3265013at2759"/>
<feature type="region of interest" description="Disordered" evidence="1">
    <location>
        <begin position="234"/>
        <end position="350"/>
    </location>
</feature>
<feature type="compositionally biased region" description="Acidic residues" evidence="1">
    <location>
        <begin position="429"/>
        <end position="443"/>
    </location>
</feature>
<dbReference type="AlphaFoldDB" id="L8WL66"/>
<feature type="region of interest" description="Disordered" evidence="1">
    <location>
        <begin position="411"/>
        <end position="651"/>
    </location>
</feature>
<feature type="compositionally biased region" description="Polar residues" evidence="1">
    <location>
        <begin position="594"/>
        <end position="608"/>
    </location>
</feature>
<dbReference type="EMBL" id="AFRT01001994">
    <property type="protein sequence ID" value="ELU38911.1"/>
    <property type="molecule type" value="Genomic_DNA"/>
</dbReference>
<evidence type="ECO:0008006" key="4">
    <source>
        <dbReference type="Google" id="ProtNLM"/>
    </source>
</evidence>
<evidence type="ECO:0000313" key="2">
    <source>
        <dbReference type="EMBL" id="ELU38911.1"/>
    </source>
</evidence>
<accession>L8WL66</accession>
<organism evidence="2 3">
    <name type="scientific">Thanatephorus cucumeris (strain AG1-IA)</name>
    <name type="common">Rice sheath blight fungus</name>
    <name type="synonym">Rhizoctonia solani</name>
    <dbReference type="NCBI Taxonomy" id="983506"/>
    <lineage>
        <taxon>Eukaryota</taxon>
        <taxon>Fungi</taxon>
        <taxon>Dikarya</taxon>
        <taxon>Basidiomycota</taxon>
        <taxon>Agaricomycotina</taxon>
        <taxon>Agaricomycetes</taxon>
        <taxon>Cantharellales</taxon>
        <taxon>Ceratobasidiaceae</taxon>
        <taxon>Rhizoctonia</taxon>
        <taxon>Rhizoctonia solani AG-1</taxon>
    </lineage>
</organism>
<dbReference type="STRING" id="983506.L8WL66"/>
<feature type="compositionally biased region" description="Low complexity" evidence="1">
    <location>
        <begin position="782"/>
        <end position="812"/>
    </location>
</feature>
<comment type="caution">
    <text evidence="2">The sequence shown here is derived from an EMBL/GenBank/DDBJ whole genome shotgun (WGS) entry which is preliminary data.</text>
</comment>